<evidence type="ECO:0000313" key="1">
    <source>
        <dbReference type="EMBL" id="SQC91855.1"/>
    </source>
</evidence>
<evidence type="ECO:0000313" key="2">
    <source>
        <dbReference type="Proteomes" id="UP000251197"/>
    </source>
</evidence>
<reference evidence="1 2" key="1">
    <citation type="submission" date="2018-06" db="EMBL/GenBank/DDBJ databases">
        <authorList>
            <consortium name="Pathogen Informatics"/>
            <person name="Doyle S."/>
        </authorList>
    </citation>
    <scope>NUCLEOTIDE SEQUENCE [LARGE SCALE GENOMIC DNA]</scope>
    <source>
        <strain evidence="1 2">NCTC12120</strain>
    </source>
</reference>
<sequence length="65" mass="7112">MSNAKIKSLSQQLAAGFQQRFIAKIMPKAEGNSGQFQAAAAAATVLHRRIAFRVRLPGHYCHPYG</sequence>
<dbReference type="AlphaFoldDB" id="A0A2X3JAJ3"/>
<dbReference type="EMBL" id="UAVU01000008">
    <property type="protein sequence ID" value="SQC91855.1"/>
    <property type="molecule type" value="Genomic_DNA"/>
</dbReference>
<organism evidence="1 2">
    <name type="scientific">Cedecea neteri</name>
    <dbReference type="NCBI Taxonomy" id="158822"/>
    <lineage>
        <taxon>Bacteria</taxon>
        <taxon>Pseudomonadati</taxon>
        <taxon>Pseudomonadota</taxon>
        <taxon>Gammaproteobacteria</taxon>
        <taxon>Enterobacterales</taxon>
        <taxon>Enterobacteriaceae</taxon>
        <taxon>Cedecea</taxon>
    </lineage>
</organism>
<name>A0A2X3JAJ3_9ENTR</name>
<accession>A0A2X3JAJ3</accession>
<protein>
    <submittedName>
        <fullName evidence="1">Uncharacterized protein</fullName>
    </submittedName>
</protein>
<gene>
    <name evidence="1" type="ORF">NCTC12120_05035</name>
</gene>
<proteinExistence type="predicted"/>
<dbReference type="Proteomes" id="UP000251197">
    <property type="component" value="Unassembled WGS sequence"/>
</dbReference>